<dbReference type="GO" id="GO:0005886">
    <property type="term" value="C:plasma membrane"/>
    <property type="evidence" value="ECO:0007669"/>
    <property type="project" value="UniProtKB-SubCell"/>
</dbReference>
<feature type="transmembrane region" description="Helical" evidence="9">
    <location>
        <begin position="137"/>
        <end position="162"/>
    </location>
</feature>
<feature type="transmembrane region" description="Helical" evidence="9">
    <location>
        <begin position="106"/>
        <end position="125"/>
    </location>
</feature>
<feature type="transmembrane region" description="Helical" evidence="9">
    <location>
        <begin position="183"/>
        <end position="203"/>
    </location>
</feature>
<sequence length="435" mass="47576">MSLFDKFNVFLEEKFMPIAGKIGGQKHLQAIRDGLILSMPLTIAGSIFMILAFLPIPGYYDFMLGIFGDTWMGKVLYPVRATFDIMSIFGCIGIAYRLAEKNKVDCLSSVALALMTFMILTPYKVSFMNTSVEAIPLVYTGSAGLFGAIIASLISVEIYTWFIRKNIVIKMPDNVPPAVARSFVALIPTLALMIGTLIIRLILESTDFQNVHELLKVILTTPLKILVGSWWGLAIIVAIIQLFWIAGLHGSTIILGTIGPVLGLLGDQNRLAYEAGKEIPNVLGGPFFDIFISLGGGGGTFALAFLLAFVSKSKQLKEVGRISVGAACFNINEPIIFGLPIVMNPYLIIPFFITPIITGLIGYFSIAMGVLPKLPGISIPWTTPPLISGYLASIGSFRYVILQILLIVIGLIIYLPFFKAFDNKILEEEKAYENN</sequence>
<evidence type="ECO:0000256" key="7">
    <source>
        <dbReference type="ARBA" id="ARBA00023136"/>
    </source>
</evidence>
<reference evidence="11 12" key="1">
    <citation type="submission" date="2018-08" db="EMBL/GenBank/DDBJ databases">
        <title>A genome reference for cultivated species of the human gut microbiota.</title>
        <authorList>
            <person name="Zou Y."/>
            <person name="Xue W."/>
            <person name="Luo G."/>
        </authorList>
    </citation>
    <scope>NUCLEOTIDE SEQUENCE [LARGE SCALE GENOMIC DNA]</scope>
    <source>
        <strain evidence="11 12">AM25-1</strain>
    </source>
</reference>
<keyword evidence="11" id="KW-0808">Transferase</keyword>
<keyword evidence="6 9" id="KW-1133">Transmembrane helix</keyword>
<evidence type="ECO:0000313" key="12">
    <source>
        <dbReference type="Proteomes" id="UP000284676"/>
    </source>
</evidence>
<dbReference type="GO" id="GO:0008982">
    <property type="term" value="F:protein-N(PI)-phosphohistidine-sugar phosphotransferase activity"/>
    <property type="evidence" value="ECO:0007669"/>
    <property type="project" value="UniProtKB-UniRule"/>
</dbReference>
<dbReference type="EMBL" id="QRHL01000020">
    <property type="protein sequence ID" value="RHF70903.1"/>
    <property type="molecule type" value="Genomic_DNA"/>
</dbReference>
<dbReference type="GeneID" id="62762638"/>
<dbReference type="InterPro" id="IPR003352">
    <property type="entry name" value="PTS_EIIC"/>
</dbReference>
<dbReference type="NCBIfam" id="TIGR00410">
    <property type="entry name" value="lacE"/>
    <property type="match status" value="1"/>
</dbReference>
<accession>A0A414PQT7</accession>
<dbReference type="PANTHER" id="PTHR33989">
    <property type="match status" value="1"/>
</dbReference>
<keyword evidence="3 8" id="KW-1003">Cell membrane</keyword>
<evidence type="ECO:0000256" key="4">
    <source>
        <dbReference type="ARBA" id="ARBA00022597"/>
    </source>
</evidence>
<feature type="domain" description="PTS EIIC type-3" evidence="10">
    <location>
        <begin position="11"/>
        <end position="417"/>
    </location>
</feature>
<keyword evidence="2 8" id="KW-0813">Transport</keyword>
<evidence type="ECO:0000256" key="6">
    <source>
        <dbReference type="ARBA" id="ARBA00022989"/>
    </source>
</evidence>
<evidence type="ECO:0000256" key="5">
    <source>
        <dbReference type="ARBA" id="ARBA00022692"/>
    </source>
</evidence>
<name>A0A414PQT7_FUSMR</name>
<dbReference type="InterPro" id="IPR004501">
    <property type="entry name" value="PTS_EIIC_3"/>
</dbReference>
<evidence type="ECO:0000256" key="2">
    <source>
        <dbReference type="ARBA" id="ARBA00022448"/>
    </source>
</evidence>
<evidence type="ECO:0000313" key="11">
    <source>
        <dbReference type="EMBL" id="RHF70903.1"/>
    </source>
</evidence>
<dbReference type="NCBIfam" id="TIGR00359">
    <property type="entry name" value="cello_pts_IIC"/>
    <property type="match status" value="1"/>
</dbReference>
<dbReference type="GO" id="GO:1901264">
    <property type="term" value="P:carbohydrate derivative transport"/>
    <property type="evidence" value="ECO:0007669"/>
    <property type="project" value="TreeGrafter"/>
</dbReference>
<dbReference type="PANTHER" id="PTHR33989:SF11">
    <property type="entry name" value="LICHENAN PERMEASE IIC COMPONENT"/>
    <property type="match status" value="1"/>
</dbReference>
<feature type="transmembrane region" description="Helical" evidence="9">
    <location>
        <begin position="348"/>
        <end position="371"/>
    </location>
</feature>
<keyword evidence="7 8" id="KW-0472">Membrane</keyword>
<dbReference type="RefSeq" id="WP_005883311.1">
    <property type="nucleotide sequence ID" value="NZ_CABMMQ010000001.1"/>
</dbReference>
<evidence type="ECO:0000259" key="10">
    <source>
        <dbReference type="PROSITE" id="PS51105"/>
    </source>
</evidence>
<keyword evidence="4 8" id="KW-0762">Sugar transport</keyword>
<keyword evidence="5 9" id="KW-0812">Transmembrane</keyword>
<dbReference type="Proteomes" id="UP000284676">
    <property type="component" value="Unassembled WGS sequence"/>
</dbReference>
<dbReference type="InterPro" id="IPR051088">
    <property type="entry name" value="PTS_Sugar-EIIC/EIIB"/>
</dbReference>
<feature type="transmembrane region" description="Helical" evidence="9">
    <location>
        <begin position="76"/>
        <end position="99"/>
    </location>
</feature>
<evidence type="ECO:0000256" key="9">
    <source>
        <dbReference type="SAM" id="Phobius"/>
    </source>
</evidence>
<gene>
    <name evidence="11" type="primary">celB</name>
    <name evidence="11" type="ORF">DW663_09640</name>
</gene>
<feature type="transmembrane region" description="Helical" evidence="9">
    <location>
        <begin position="286"/>
        <end position="310"/>
    </location>
</feature>
<comment type="subcellular location">
    <subcellularLocation>
        <location evidence="1">Cell membrane</location>
        <topology evidence="1">Multi-pass membrane protein</topology>
    </subcellularLocation>
</comment>
<comment type="caution">
    <text evidence="11">The sequence shown here is derived from an EMBL/GenBank/DDBJ whole genome shotgun (WGS) entry which is preliminary data.</text>
</comment>
<feature type="transmembrane region" description="Helical" evidence="9">
    <location>
        <begin position="247"/>
        <end position="266"/>
    </location>
</feature>
<dbReference type="GO" id="GO:0009401">
    <property type="term" value="P:phosphoenolpyruvate-dependent sugar phosphotransferase system"/>
    <property type="evidence" value="ECO:0007669"/>
    <property type="project" value="InterPro"/>
</dbReference>
<dbReference type="PROSITE" id="PS51105">
    <property type="entry name" value="PTS_EIIC_TYPE_3"/>
    <property type="match status" value="1"/>
</dbReference>
<organism evidence="11 12">
    <name type="scientific">Fusobacterium mortiferum</name>
    <dbReference type="NCBI Taxonomy" id="850"/>
    <lineage>
        <taxon>Bacteria</taxon>
        <taxon>Fusobacteriati</taxon>
        <taxon>Fusobacteriota</taxon>
        <taxon>Fusobacteriia</taxon>
        <taxon>Fusobacteriales</taxon>
        <taxon>Fusobacteriaceae</taxon>
        <taxon>Fusobacterium</taxon>
    </lineage>
</organism>
<feature type="transmembrane region" description="Helical" evidence="9">
    <location>
        <begin position="35"/>
        <end position="56"/>
    </location>
</feature>
<feature type="transmembrane region" description="Helical" evidence="9">
    <location>
        <begin position="223"/>
        <end position="240"/>
    </location>
</feature>
<feature type="transmembrane region" description="Helical" evidence="9">
    <location>
        <begin position="399"/>
        <end position="417"/>
    </location>
</feature>
<evidence type="ECO:0000256" key="8">
    <source>
        <dbReference type="PIRNR" id="PIRNR006351"/>
    </source>
</evidence>
<evidence type="ECO:0000256" key="1">
    <source>
        <dbReference type="ARBA" id="ARBA00004651"/>
    </source>
</evidence>
<dbReference type="InterPro" id="IPR004796">
    <property type="entry name" value="PTS_IIC_cello"/>
</dbReference>
<protein>
    <recommendedName>
        <fullName evidence="8">Permease IIC component</fullName>
    </recommendedName>
</protein>
<dbReference type="AlphaFoldDB" id="A0A414PQT7"/>
<dbReference type="Pfam" id="PF02378">
    <property type="entry name" value="PTS_EIIC"/>
    <property type="match status" value="1"/>
</dbReference>
<dbReference type="PIRSF" id="PIRSF006351">
    <property type="entry name" value="PTS_EIIC-Cellobiose"/>
    <property type="match status" value="1"/>
</dbReference>
<proteinExistence type="predicted"/>
<comment type="function">
    <text evidence="8">The phosphoenolpyruvate-dependent sugar phosphotransferase system (PTS), a major carbohydrate active -transport system, catalyzes the phosphorylation of incoming sugar substrates concomitant with their translocation across the cell membrane.</text>
</comment>
<evidence type="ECO:0000256" key="3">
    <source>
        <dbReference type="ARBA" id="ARBA00022475"/>
    </source>
</evidence>